<evidence type="ECO:0000259" key="2">
    <source>
        <dbReference type="Pfam" id="PF19051"/>
    </source>
</evidence>
<protein>
    <submittedName>
        <fullName evidence="3">Inositol 2-dehydrogenase</fullName>
        <ecNumber evidence="3">1.1.1.18</ecNumber>
    </submittedName>
</protein>
<gene>
    <name evidence="3" type="ORF">EZS27_017045</name>
</gene>
<dbReference type="SUPFAM" id="SSF51735">
    <property type="entry name" value="NAD(P)-binding Rossmann-fold domains"/>
    <property type="match status" value="1"/>
</dbReference>
<keyword evidence="3" id="KW-0560">Oxidoreductase</keyword>
<dbReference type="Pfam" id="PF01408">
    <property type="entry name" value="GFO_IDH_MocA"/>
    <property type="match status" value="1"/>
</dbReference>
<dbReference type="Gene3D" id="3.30.360.10">
    <property type="entry name" value="Dihydrodipicolinate Reductase, domain 2"/>
    <property type="match status" value="1"/>
</dbReference>
<dbReference type="InterPro" id="IPR036291">
    <property type="entry name" value="NAD(P)-bd_dom_sf"/>
</dbReference>
<dbReference type="GO" id="GO:0050112">
    <property type="term" value="F:inositol 2-dehydrogenase (NAD+) activity"/>
    <property type="evidence" value="ECO:0007669"/>
    <property type="project" value="UniProtKB-EC"/>
</dbReference>
<evidence type="ECO:0000313" key="3">
    <source>
        <dbReference type="EMBL" id="KAA6334657.1"/>
    </source>
</evidence>
<feature type="domain" description="Gfo/Idh/MocA-like oxidoreductase bacterial type C-terminal" evidence="2">
    <location>
        <begin position="252"/>
        <end position="482"/>
    </location>
</feature>
<name>A0A5J4RL85_9ZZZZ</name>
<dbReference type="InterPro" id="IPR000683">
    <property type="entry name" value="Gfo/Idh/MocA-like_OxRdtase_N"/>
</dbReference>
<accession>A0A5J4RL85</accession>
<dbReference type="AlphaFoldDB" id="A0A5J4RL85"/>
<dbReference type="InterPro" id="IPR043906">
    <property type="entry name" value="Gfo/Idh/MocA_OxRdtase_bact_C"/>
</dbReference>
<evidence type="ECO:0000259" key="1">
    <source>
        <dbReference type="Pfam" id="PF01408"/>
    </source>
</evidence>
<feature type="domain" description="Gfo/Idh/MocA-like oxidoreductase N-terminal" evidence="1">
    <location>
        <begin position="85"/>
        <end position="212"/>
    </location>
</feature>
<sequence length="489" mass="55158">MTTSINLYQLVFHSSKNRTLQRNANDKLYFITNYLFHIKLIIMKKNQRITRREFLGLSALGLASLTILPSWKVNGVRVAPSDRITFGFVGLGRQGVSDFRAFSTCPGVQVVACSDVDSIKRDRFKIFTTEWQKKNGAGARCDTYEFYEDLLERKDIDAISIATPDHWHALVAIHACQSGKDVHCQKPLSYTISESLAMVKAVRENKSIFQVGSQQRSSEEFQKAISLVRSGAIGHVDKVYVRIGEPPSPFDLPEVPVPANLNFNKWLGPLTNPKIHYNPEMCPPISYPELQETGNWATWRYYQETGNGFTGDWGAHHFDIAQAALGMDGSGPVEFIPAGYNGTKYSTMKYANGVVITEQPFREDNPEDKGLKFIGDKGWIKVARGYIECSNPALLKKSEAKVEAGAFEISAPHMQNFVDSIRSRQNPIAPVEVGCSTNIMCCLLNIATELKRPVKWDPATLSFVNDKEAEAHRLYFYDYRNPYQLPYWK</sequence>
<dbReference type="Gene3D" id="3.40.50.720">
    <property type="entry name" value="NAD(P)-binding Rossmann-like Domain"/>
    <property type="match status" value="1"/>
</dbReference>
<dbReference type="GO" id="GO:0000166">
    <property type="term" value="F:nucleotide binding"/>
    <property type="evidence" value="ECO:0007669"/>
    <property type="project" value="InterPro"/>
</dbReference>
<dbReference type="InterPro" id="IPR050463">
    <property type="entry name" value="Gfo/Idh/MocA_oxidrdct_glycsds"/>
</dbReference>
<reference evidence="3" key="1">
    <citation type="submission" date="2019-03" db="EMBL/GenBank/DDBJ databases">
        <title>Single cell metagenomics reveals metabolic interactions within the superorganism composed of flagellate Streblomastix strix and complex community of Bacteroidetes bacteria on its surface.</title>
        <authorList>
            <person name="Treitli S.C."/>
            <person name="Kolisko M."/>
            <person name="Husnik F."/>
            <person name="Keeling P."/>
            <person name="Hampl V."/>
        </authorList>
    </citation>
    <scope>NUCLEOTIDE SEQUENCE</scope>
    <source>
        <strain evidence="3">STM</strain>
    </source>
</reference>
<dbReference type="Pfam" id="PF19051">
    <property type="entry name" value="GFO_IDH_MocA_C2"/>
    <property type="match status" value="1"/>
</dbReference>
<dbReference type="EC" id="1.1.1.18" evidence="3"/>
<dbReference type="SUPFAM" id="SSF55347">
    <property type="entry name" value="Glyceraldehyde-3-phosphate dehydrogenase-like, C-terminal domain"/>
    <property type="match status" value="1"/>
</dbReference>
<dbReference type="PANTHER" id="PTHR43818">
    <property type="entry name" value="BCDNA.GH03377"/>
    <property type="match status" value="1"/>
</dbReference>
<organism evidence="3">
    <name type="scientific">termite gut metagenome</name>
    <dbReference type="NCBI Taxonomy" id="433724"/>
    <lineage>
        <taxon>unclassified sequences</taxon>
        <taxon>metagenomes</taxon>
        <taxon>organismal metagenomes</taxon>
    </lineage>
</organism>
<dbReference type="PANTHER" id="PTHR43818:SF5">
    <property type="entry name" value="OXIDOREDUCTASE FAMILY PROTEIN"/>
    <property type="match status" value="1"/>
</dbReference>
<dbReference type="EMBL" id="SNRY01000974">
    <property type="protein sequence ID" value="KAA6334657.1"/>
    <property type="molecule type" value="Genomic_DNA"/>
</dbReference>
<proteinExistence type="predicted"/>
<comment type="caution">
    <text evidence="3">The sequence shown here is derived from an EMBL/GenBank/DDBJ whole genome shotgun (WGS) entry which is preliminary data.</text>
</comment>